<dbReference type="STRING" id="655353.SAMN04488056_1073"/>
<feature type="transmembrane region" description="Helical" evidence="1">
    <location>
        <begin position="426"/>
        <end position="451"/>
    </location>
</feature>
<feature type="transmembrane region" description="Helical" evidence="1">
    <location>
        <begin position="106"/>
        <end position="137"/>
    </location>
</feature>
<feature type="transmembrane region" description="Helical" evidence="1">
    <location>
        <begin position="278"/>
        <end position="296"/>
    </location>
</feature>
<dbReference type="Pfam" id="PF02667">
    <property type="entry name" value="SCFA_trans"/>
    <property type="match status" value="1"/>
</dbReference>
<dbReference type="GO" id="GO:0005886">
    <property type="term" value="C:plasma membrane"/>
    <property type="evidence" value="ECO:0007669"/>
    <property type="project" value="TreeGrafter"/>
</dbReference>
<dbReference type="PANTHER" id="PTHR41983:SF2">
    <property type="entry name" value="SHORT-CHAIN FATTY ACID TRANSPORTER-RELATED"/>
    <property type="match status" value="1"/>
</dbReference>
<evidence type="ECO:0000313" key="2">
    <source>
        <dbReference type="EMBL" id="SFO49362.1"/>
    </source>
</evidence>
<sequence>MEHAKSTDHGSFLWRFSKKFNFAADKLIPESFVFALILTAIVFVLAFFLTDSGPMKIVNAWYGGLWSMISFAFQMTIMVVLTSMAAKSPQLEKILSSIASTPKSAASAYVILIIFATVASWINWAFGTILSPVLAMYLSKNIKKVHFPLMIAAGYACMIMVQPICPSISAVALLASPDHFMVDQVGVMPVSETAFNPLGLIMVAILFVVTLMVTIKTTPPEDEVVSFDGEINLQVEGKDEANETFADKMNNSRLVLGVFSLIGIVYFIYHFMTGNGLTLNFIIFIFLIADLILYKTPKKFVDAVKHNMVLAANVMIQFPFYGGIMGVMAKTGLTGVLANGLIFLASEHTIYWFSYVSASIVNLFVPSQGGQWIVQGPILVEAAQAFDAHMPSIVTAFMMGDEATNLIQPLYIIPALALVDIELKKVWGFMAFIWFIWFITSTIGLILFPMIL</sequence>
<evidence type="ECO:0000256" key="1">
    <source>
        <dbReference type="SAM" id="Phobius"/>
    </source>
</evidence>
<dbReference type="EMBL" id="FOVR01000007">
    <property type="protein sequence ID" value="SFO49362.1"/>
    <property type="molecule type" value="Genomic_DNA"/>
</dbReference>
<keyword evidence="3" id="KW-1185">Reference proteome</keyword>
<dbReference type="InterPro" id="IPR006160">
    <property type="entry name" value="SCFA_transpt_AtoE"/>
</dbReference>
<dbReference type="Proteomes" id="UP000199236">
    <property type="component" value="Unassembled WGS sequence"/>
</dbReference>
<dbReference type="RefSeq" id="WP_090073166.1">
    <property type="nucleotide sequence ID" value="NZ_FOVR01000007.1"/>
</dbReference>
<dbReference type="PANTHER" id="PTHR41983">
    <property type="entry name" value="SHORT-CHAIN FATTY ACID TRANSPORTER-RELATED"/>
    <property type="match status" value="1"/>
</dbReference>
<feature type="transmembrane region" description="Helical" evidence="1">
    <location>
        <begin position="308"/>
        <end position="329"/>
    </location>
</feature>
<keyword evidence="1" id="KW-0812">Transmembrane</keyword>
<dbReference type="AlphaFoldDB" id="A0A1I5HM19"/>
<keyword evidence="1" id="KW-1133">Transmembrane helix</keyword>
<feature type="transmembrane region" description="Helical" evidence="1">
    <location>
        <begin position="254"/>
        <end position="272"/>
    </location>
</feature>
<feature type="transmembrane region" description="Helical" evidence="1">
    <location>
        <begin position="61"/>
        <end position="86"/>
    </location>
</feature>
<reference evidence="2 3" key="1">
    <citation type="submission" date="2016-10" db="EMBL/GenBank/DDBJ databases">
        <authorList>
            <person name="de Groot N.N."/>
        </authorList>
    </citation>
    <scope>NUCLEOTIDE SEQUENCE [LARGE SCALE GENOMIC DNA]</scope>
    <source>
        <strain evidence="2 3">CGMCC 1.9157</strain>
    </source>
</reference>
<gene>
    <name evidence="2" type="ORF">SAMN04488056_1073</name>
</gene>
<feature type="transmembrane region" description="Helical" evidence="1">
    <location>
        <begin position="31"/>
        <end position="49"/>
    </location>
</feature>
<feature type="transmembrane region" description="Helical" evidence="1">
    <location>
        <begin position="194"/>
        <end position="215"/>
    </location>
</feature>
<evidence type="ECO:0000313" key="3">
    <source>
        <dbReference type="Proteomes" id="UP000199236"/>
    </source>
</evidence>
<feature type="transmembrane region" description="Helical" evidence="1">
    <location>
        <begin position="149"/>
        <end position="174"/>
    </location>
</feature>
<accession>A0A1I5HM19</accession>
<dbReference type="OrthoDB" id="9342495at2"/>
<proteinExistence type="predicted"/>
<protein>
    <submittedName>
        <fullName evidence="2">Short-chain fatty acids transporter</fullName>
    </submittedName>
</protein>
<feature type="transmembrane region" description="Helical" evidence="1">
    <location>
        <begin position="349"/>
        <end position="365"/>
    </location>
</feature>
<name>A0A1I5HM19_9HYPH</name>
<keyword evidence="1" id="KW-0472">Membrane</keyword>
<organism evidence="2 3">
    <name type="scientific">Cohaesibacter marisflavi</name>
    <dbReference type="NCBI Taxonomy" id="655353"/>
    <lineage>
        <taxon>Bacteria</taxon>
        <taxon>Pseudomonadati</taxon>
        <taxon>Pseudomonadota</taxon>
        <taxon>Alphaproteobacteria</taxon>
        <taxon>Hyphomicrobiales</taxon>
        <taxon>Cohaesibacteraceae</taxon>
    </lineage>
</organism>